<comment type="similarity">
    <text evidence="1 2">Belongs to the enoyl-CoA hydratase/isomerase family.</text>
</comment>
<accession>A0ABQ2UBN6</accession>
<dbReference type="InterPro" id="IPR029045">
    <property type="entry name" value="ClpP/crotonase-like_dom_sf"/>
</dbReference>
<comment type="caution">
    <text evidence="3">The sequence shown here is derived from an EMBL/GenBank/DDBJ whole genome shotgun (WGS) entry which is preliminary data.</text>
</comment>
<organism evidence="3 4">
    <name type="scientific">Lentzea flava</name>
    <dbReference type="NCBI Taxonomy" id="103732"/>
    <lineage>
        <taxon>Bacteria</taxon>
        <taxon>Bacillati</taxon>
        <taxon>Actinomycetota</taxon>
        <taxon>Actinomycetes</taxon>
        <taxon>Pseudonocardiales</taxon>
        <taxon>Pseudonocardiaceae</taxon>
        <taxon>Lentzea</taxon>
    </lineage>
</organism>
<protein>
    <submittedName>
        <fullName evidence="3">Enoyl-CoA hydratase</fullName>
    </submittedName>
</protein>
<dbReference type="NCBIfam" id="NF006108">
    <property type="entry name" value="PRK08259.1"/>
    <property type="match status" value="1"/>
</dbReference>
<dbReference type="PANTHER" id="PTHR43802">
    <property type="entry name" value="ENOYL-COA HYDRATASE"/>
    <property type="match status" value="1"/>
</dbReference>
<evidence type="ECO:0000313" key="3">
    <source>
        <dbReference type="EMBL" id="GGU13029.1"/>
    </source>
</evidence>
<proteinExistence type="inferred from homology"/>
<evidence type="ECO:0000256" key="1">
    <source>
        <dbReference type="ARBA" id="ARBA00005254"/>
    </source>
</evidence>
<dbReference type="Gene3D" id="3.90.226.10">
    <property type="entry name" value="2-enoyl-CoA Hydratase, Chain A, domain 1"/>
    <property type="match status" value="1"/>
</dbReference>
<dbReference type="PANTHER" id="PTHR43802:SF1">
    <property type="entry name" value="IP11341P-RELATED"/>
    <property type="match status" value="1"/>
</dbReference>
<dbReference type="EMBL" id="BMRE01000001">
    <property type="protein sequence ID" value="GGU13029.1"/>
    <property type="molecule type" value="Genomic_DNA"/>
</dbReference>
<dbReference type="InterPro" id="IPR018376">
    <property type="entry name" value="Enoyl-CoA_hyd/isom_CS"/>
</dbReference>
<dbReference type="Gene3D" id="1.10.287.2460">
    <property type="match status" value="1"/>
</dbReference>
<name>A0ABQ2UBN6_9PSEU</name>
<dbReference type="SUPFAM" id="SSF52096">
    <property type="entry name" value="ClpP/crotonase"/>
    <property type="match status" value="1"/>
</dbReference>
<gene>
    <name evidence="3" type="ORF">GCM10010178_00200</name>
</gene>
<dbReference type="Pfam" id="PF00378">
    <property type="entry name" value="ECH_1"/>
    <property type="match status" value="1"/>
</dbReference>
<dbReference type="Proteomes" id="UP000649573">
    <property type="component" value="Unassembled WGS sequence"/>
</dbReference>
<keyword evidence="4" id="KW-1185">Reference proteome</keyword>
<dbReference type="RefSeq" id="WP_189251442.1">
    <property type="nucleotide sequence ID" value="NZ_BMRE01000001.1"/>
</dbReference>
<reference evidence="4" key="1">
    <citation type="journal article" date="2019" name="Int. J. Syst. Evol. Microbiol.">
        <title>The Global Catalogue of Microorganisms (GCM) 10K type strain sequencing project: providing services to taxonomists for standard genome sequencing and annotation.</title>
        <authorList>
            <consortium name="The Broad Institute Genomics Platform"/>
            <consortium name="The Broad Institute Genome Sequencing Center for Infectious Disease"/>
            <person name="Wu L."/>
            <person name="Ma J."/>
        </authorList>
    </citation>
    <scope>NUCLEOTIDE SEQUENCE [LARGE SCALE GENOMIC DNA]</scope>
    <source>
        <strain evidence="4">JCM 3296</strain>
    </source>
</reference>
<dbReference type="CDD" id="cd06558">
    <property type="entry name" value="crotonase-like"/>
    <property type="match status" value="1"/>
</dbReference>
<evidence type="ECO:0000256" key="2">
    <source>
        <dbReference type="RuleBase" id="RU003707"/>
    </source>
</evidence>
<dbReference type="PROSITE" id="PS00166">
    <property type="entry name" value="ENOYL_COA_HYDRATASE"/>
    <property type="match status" value="1"/>
</dbReference>
<evidence type="ECO:0000313" key="4">
    <source>
        <dbReference type="Proteomes" id="UP000649573"/>
    </source>
</evidence>
<dbReference type="InterPro" id="IPR001753">
    <property type="entry name" value="Enoyl-CoA_hydra/iso"/>
</dbReference>
<sequence>MDDVRVETTGTTTVIWLNRPDRRNAVDGPMARRLCDAFLAFEADESQRVAVLAGAGGTFCAGADLTSVSDPARRNDLDPDGAGPMGPSRLRLSKPLIAAVSGYAVAGGLELALLADLRVVESDAVFGVFCRRWGVPLIDGGTVRLPRIVGLGRALDLILTGRPVHADEALAMGLANRVVEPGQAVPAALELAEQIAGFPFECVLADRASAYAGLDLPLAEALRAEGAAGVPIVQREGADGAARFAAGAGRHGQFES</sequence>